<dbReference type="EMBL" id="JAVRRA010019105">
    <property type="protein sequence ID" value="KAK5184738.1"/>
    <property type="molecule type" value="Genomic_DNA"/>
</dbReference>
<proteinExistence type="predicted"/>
<sequence>FNLIFGNAVDEAPPSVNEITVTASPPTPEAIRSPRKQMFSDLPTPSYHKTQFHDPLNASAYHHFDKEAYDTGFIPLQPSYEAPMYPQQLQPQPEGAYNSFNGALAPTTSRDPQRDFTTKEAKQKRRESGMMTMNMGLAGQRRTSTQRLRE</sequence>
<feature type="region of interest" description="Disordered" evidence="1">
    <location>
        <begin position="84"/>
        <end position="150"/>
    </location>
</feature>
<protein>
    <submittedName>
        <fullName evidence="2">Rho GTPase activating protein</fullName>
    </submittedName>
</protein>
<feature type="non-terminal residue" evidence="2">
    <location>
        <position position="1"/>
    </location>
</feature>
<feature type="compositionally biased region" description="Basic and acidic residues" evidence="1">
    <location>
        <begin position="111"/>
        <end position="121"/>
    </location>
</feature>
<evidence type="ECO:0000313" key="3">
    <source>
        <dbReference type="Proteomes" id="UP001357485"/>
    </source>
</evidence>
<feature type="compositionally biased region" description="Polar residues" evidence="1">
    <location>
        <begin position="141"/>
        <end position="150"/>
    </location>
</feature>
<accession>A0ABR0LJC8</accession>
<evidence type="ECO:0000256" key="1">
    <source>
        <dbReference type="SAM" id="MobiDB-lite"/>
    </source>
</evidence>
<reference evidence="2 3" key="1">
    <citation type="submission" date="2023-08" db="EMBL/GenBank/DDBJ databases">
        <title>Black Yeasts Isolated from many extreme environments.</title>
        <authorList>
            <person name="Coleine C."/>
            <person name="Stajich J.E."/>
            <person name="Selbmann L."/>
        </authorList>
    </citation>
    <scope>NUCLEOTIDE SEQUENCE [LARGE SCALE GENOMIC DNA]</scope>
    <source>
        <strain evidence="2 3">CCFEE 536</strain>
    </source>
</reference>
<keyword evidence="3" id="KW-1185">Reference proteome</keyword>
<organism evidence="2 3">
    <name type="scientific">Cryomyces antarcticus</name>
    <dbReference type="NCBI Taxonomy" id="329879"/>
    <lineage>
        <taxon>Eukaryota</taxon>
        <taxon>Fungi</taxon>
        <taxon>Dikarya</taxon>
        <taxon>Ascomycota</taxon>
        <taxon>Pezizomycotina</taxon>
        <taxon>Dothideomycetes</taxon>
        <taxon>Dothideomycetes incertae sedis</taxon>
        <taxon>Cryomyces</taxon>
    </lineage>
</organism>
<dbReference type="Proteomes" id="UP001357485">
    <property type="component" value="Unassembled WGS sequence"/>
</dbReference>
<feature type="compositionally biased region" description="Polar residues" evidence="1">
    <location>
        <begin position="98"/>
        <end position="110"/>
    </location>
</feature>
<evidence type="ECO:0000313" key="2">
    <source>
        <dbReference type="EMBL" id="KAK5184738.1"/>
    </source>
</evidence>
<gene>
    <name evidence="2" type="primary">BEM3_2</name>
    <name evidence="2" type="ORF">LTR16_009896</name>
</gene>
<comment type="caution">
    <text evidence="2">The sequence shown here is derived from an EMBL/GenBank/DDBJ whole genome shotgun (WGS) entry which is preliminary data.</text>
</comment>
<name>A0ABR0LJC8_9PEZI</name>